<comment type="caution">
    <text evidence="2">The sequence shown here is derived from an EMBL/GenBank/DDBJ whole genome shotgun (WGS) entry which is preliminary data.</text>
</comment>
<sequence length="236" mass="25271">MGREAARGRRRGAALVAAGALVAGSVLLATSADGAADDRYRGCDGADANYDAMYPDFPADSAQQWLSYGDHVAVFHARPGSERRARGVDAPRSAVLVVDEVLHSREGAKPLPDSFRAVLWEVPCDSRVEPGHTYLGLLVFDAVRGEPAAWRPVHGGGLLPYDGESIGTGEIEGRVGETPAEERSPFGLEKQMHGEHAGTLQSLLEVTEPYALAARHPDLSPGERHQLVYRARTGAR</sequence>
<gene>
    <name evidence="2" type="ORF">RM572_09405</name>
</gene>
<name>A0ABU2NPS2_9ACTN</name>
<feature type="signal peptide" evidence="1">
    <location>
        <begin position="1"/>
        <end position="28"/>
    </location>
</feature>
<dbReference type="RefSeq" id="WP_311672804.1">
    <property type="nucleotide sequence ID" value="NZ_JAVREQ010000006.1"/>
</dbReference>
<accession>A0ABU2NPS2</accession>
<feature type="chain" id="PRO_5047336707" description="Secreted protein" evidence="1">
    <location>
        <begin position="29"/>
        <end position="236"/>
    </location>
</feature>
<proteinExistence type="predicted"/>
<dbReference type="EMBL" id="JAVREQ010000006">
    <property type="protein sequence ID" value="MDT0378986.1"/>
    <property type="molecule type" value="Genomic_DNA"/>
</dbReference>
<protein>
    <recommendedName>
        <fullName evidence="4">Secreted protein</fullName>
    </recommendedName>
</protein>
<keyword evidence="3" id="KW-1185">Reference proteome</keyword>
<evidence type="ECO:0000313" key="2">
    <source>
        <dbReference type="EMBL" id="MDT0378986.1"/>
    </source>
</evidence>
<reference evidence="3" key="1">
    <citation type="submission" date="2023-07" db="EMBL/GenBank/DDBJ databases">
        <title>30 novel species of actinomycetes from the DSMZ collection.</title>
        <authorList>
            <person name="Nouioui I."/>
        </authorList>
    </citation>
    <scope>NUCLEOTIDE SEQUENCE [LARGE SCALE GENOMIC DNA]</scope>
    <source>
        <strain evidence="3">DSM 42041</strain>
    </source>
</reference>
<evidence type="ECO:0000313" key="3">
    <source>
        <dbReference type="Proteomes" id="UP001183414"/>
    </source>
</evidence>
<evidence type="ECO:0000256" key="1">
    <source>
        <dbReference type="SAM" id="SignalP"/>
    </source>
</evidence>
<dbReference type="Proteomes" id="UP001183414">
    <property type="component" value="Unassembled WGS sequence"/>
</dbReference>
<organism evidence="2 3">
    <name type="scientific">Streptomyces hazeniae</name>
    <dbReference type="NCBI Taxonomy" id="3075538"/>
    <lineage>
        <taxon>Bacteria</taxon>
        <taxon>Bacillati</taxon>
        <taxon>Actinomycetota</taxon>
        <taxon>Actinomycetes</taxon>
        <taxon>Kitasatosporales</taxon>
        <taxon>Streptomycetaceae</taxon>
        <taxon>Streptomyces</taxon>
    </lineage>
</organism>
<evidence type="ECO:0008006" key="4">
    <source>
        <dbReference type="Google" id="ProtNLM"/>
    </source>
</evidence>
<keyword evidence="1" id="KW-0732">Signal</keyword>